<proteinExistence type="predicted"/>
<dbReference type="EMBL" id="CADCXU010028241">
    <property type="protein sequence ID" value="CAB0014907.1"/>
    <property type="molecule type" value="Genomic_DNA"/>
</dbReference>
<evidence type="ECO:0000313" key="3">
    <source>
        <dbReference type="Proteomes" id="UP000479000"/>
    </source>
</evidence>
<evidence type="ECO:0000256" key="1">
    <source>
        <dbReference type="SAM" id="MobiDB-lite"/>
    </source>
</evidence>
<reference evidence="2 3" key="1">
    <citation type="submission" date="2020-02" db="EMBL/GenBank/DDBJ databases">
        <authorList>
            <person name="Ferguson B K."/>
        </authorList>
    </citation>
    <scope>NUCLEOTIDE SEQUENCE [LARGE SCALE GENOMIC DNA]</scope>
</reference>
<organism evidence="2 3">
    <name type="scientific">Nesidiocoris tenuis</name>
    <dbReference type="NCBI Taxonomy" id="355587"/>
    <lineage>
        <taxon>Eukaryota</taxon>
        <taxon>Metazoa</taxon>
        <taxon>Ecdysozoa</taxon>
        <taxon>Arthropoda</taxon>
        <taxon>Hexapoda</taxon>
        <taxon>Insecta</taxon>
        <taxon>Pterygota</taxon>
        <taxon>Neoptera</taxon>
        <taxon>Paraneoptera</taxon>
        <taxon>Hemiptera</taxon>
        <taxon>Heteroptera</taxon>
        <taxon>Panheteroptera</taxon>
        <taxon>Cimicomorpha</taxon>
        <taxon>Miridae</taxon>
        <taxon>Dicyphina</taxon>
        <taxon>Nesidiocoris</taxon>
    </lineage>
</organism>
<gene>
    <name evidence="2" type="ORF">NTEN_LOCUS19308</name>
</gene>
<dbReference type="Proteomes" id="UP000479000">
    <property type="component" value="Unassembled WGS sequence"/>
</dbReference>
<dbReference type="AlphaFoldDB" id="A0A6H5HF17"/>
<sequence length="86" mass="8991">RFEPSEGVPNRGAPNSTTGMRASCIVPTAAGRRTSCTALSRLGGFVVQERAALSPSGAGSALLVTLAKSSNRRPQKIRLLNLSDRP</sequence>
<accession>A0A6H5HF17</accession>
<feature type="region of interest" description="Disordered" evidence="1">
    <location>
        <begin position="1"/>
        <end position="21"/>
    </location>
</feature>
<name>A0A6H5HF17_9HEMI</name>
<feature type="non-terminal residue" evidence="2">
    <location>
        <position position="1"/>
    </location>
</feature>
<evidence type="ECO:0000313" key="2">
    <source>
        <dbReference type="EMBL" id="CAB0014907.1"/>
    </source>
</evidence>
<keyword evidence="3" id="KW-1185">Reference proteome</keyword>
<protein>
    <submittedName>
        <fullName evidence="2">Uncharacterized protein</fullName>
    </submittedName>
</protein>